<sequence length="233" mass="25134">MPYVMIGADGLDDLVEFEVEGEDFVFVSLPGTESIFPEGRMYTETKSIPANPLPPSIECHDFAASTPGTEIVNTETNSIPARPLPSGIECRDFAPSPSETETVQNARGNSNQDLIAILNAAIEAKSGTVANKKVIPTVEMVDLRGNKVRCVIEDVGGRPTFVNIATTSKTSDTTATAKTNNKAEDPVPVQPTTSKAIVNADMIKQIFEEDRRARQITVARAGKKSVRWAEPES</sequence>
<accession>A0AA38X6J4</accession>
<organism evidence="2 3">
    <name type="scientific">Cladophialophora chaetospira</name>
    <dbReference type="NCBI Taxonomy" id="386627"/>
    <lineage>
        <taxon>Eukaryota</taxon>
        <taxon>Fungi</taxon>
        <taxon>Dikarya</taxon>
        <taxon>Ascomycota</taxon>
        <taxon>Pezizomycotina</taxon>
        <taxon>Eurotiomycetes</taxon>
        <taxon>Chaetothyriomycetidae</taxon>
        <taxon>Chaetothyriales</taxon>
        <taxon>Herpotrichiellaceae</taxon>
        <taxon>Cladophialophora</taxon>
    </lineage>
</organism>
<dbReference type="Proteomes" id="UP001172673">
    <property type="component" value="Unassembled WGS sequence"/>
</dbReference>
<feature type="region of interest" description="Disordered" evidence="1">
    <location>
        <begin position="170"/>
        <end position="191"/>
    </location>
</feature>
<protein>
    <submittedName>
        <fullName evidence="2">Uncharacterized protein</fullName>
    </submittedName>
</protein>
<gene>
    <name evidence="2" type="ORF">H2200_007850</name>
</gene>
<keyword evidence="3" id="KW-1185">Reference proteome</keyword>
<dbReference type="EMBL" id="JAPDRK010000011">
    <property type="protein sequence ID" value="KAJ9607772.1"/>
    <property type="molecule type" value="Genomic_DNA"/>
</dbReference>
<feature type="compositionally biased region" description="Low complexity" evidence="1">
    <location>
        <begin position="170"/>
        <end position="180"/>
    </location>
</feature>
<reference evidence="2" key="1">
    <citation type="submission" date="2022-10" db="EMBL/GenBank/DDBJ databases">
        <title>Culturing micro-colonial fungi from biological soil crusts in the Mojave desert and describing Neophaeococcomyces mojavensis, and introducing the new genera and species Taxawa tesnikishii.</title>
        <authorList>
            <person name="Kurbessoian T."/>
            <person name="Stajich J.E."/>
        </authorList>
    </citation>
    <scope>NUCLEOTIDE SEQUENCE</scope>
    <source>
        <strain evidence="2">TK_41</strain>
    </source>
</reference>
<comment type="caution">
    <text evidence="2">The sequence shown here is derived from an EMBL/GenBank/DDBJ whole genome shotgun (WGS) entry which is preliminary data.</text>
</comment>
<dbReference type="AlphaFoldDB" id="A0AA38X6J4"/>
<evidence type="ECO:0000256" key="1">
    <source>
        <dbReference type="SAM" id="MobiDB-lite"/>
    </source>
</evidence>
<name>A0AA38X6J4_9EURO</name>
<proteinExistence type="predicted"/>
<evidence type="ECO:0000313" key="3">
    <source>
        <dbReference type="Proteomes" id="UP001172673"/>
    </source>
</evidence>
<evidence type="ECO:0000313" key="2">
    <source>
        <dbReference type="EMBL" id="KAJ9607772.1"/>
    </source>
</evidence>